<proteinExistence type="predicted"/>
<feature type="compositionally biased region" description="Gly residues" evidence="1">
    <location>
        <begin position="1"/>
        <end position="11"/>
    </location>
</feature>
<feature type="non-terminal residue" evidence="2">
    <location>
        <position position="1"/>
    </location>
</feature>
<organism evidence="2">
    <name type="scientific">uncultured Rubellimicrobium sp</name>
    <dbReference type="NCBI Taxonomy" id="543078"/>
    <lineage>
        <taxon>Bacteria</taxon>
        <taxon>Pseudomonadati</taxon>
        <taxon>Pseudomonadota</taxon>
        <taxon>Alphaproteobacteria</taxon>
        <taxon>Rhodobacterales</taxon>
        <taxon>Roseobacteraceae</taxon>
        <taxon>Rubellimicrobium</taxon>
        <taxon>environmental samples</taxon>
    </lineage>
</organism>
<feature type="region of interest" description="Disordered" evidence="1">
    <location>
        <begin position="1"/>
        <end position="106"/>
    </location>
</feature>
<dbReference type="AlphaFoldDB" id="A0A6J4PMP4"/>
<keyword evidence="2" id="KW-0378">Hydrolase</keyword>
<feature type="compositionally biased region" description="Low complexity" evidence="1">
    <location>
        <begin position="27"/>
        <end position="37"/>
    </location>
</feature>
<feature type="compositionally biased region" description="Basic and acidic residues" evidence="1">
    <location>
        <begin position="73"/>
        <end position="90"/>
    </location>
</feature>
<feature type="compositionally biased region" description="Basic residues" evidence="1">
    <location>
        <begin position="17"/>
        <end position="26"/>
    </location>
</feature>
<protein>
    <submittedName>
        <fullName evidence="2">Carboxylesterase</fullName>
        <ecNumber evidence="2">3.1.1.1</ecNumber>
    </submittedName>
</protein>
<dbReference type="EMBL" id="CADCUU010000300">
    <property type="protein sequence ID" value="CAA9419048.1"/>
    <property type="molecule type" value="Genomic_DNA"/>
</dbReference>
<gene>
    <name evidence="2" type="ORF">AVDCRST_MAG15-2427</name>
</gene>
<evidence type="ECO:0000313" key="2">
    <source>
        <dbReference type="EMBL" id="CAA9419048.1"/>
    </source>
</evidence>
<feature type="region of interest" description="Disordered" evidence="1">
    <location>
        <begin position="139"/>
        <end position="198"/>
    </location>
</feature>
<name>A0A6J4PMP4_9RHOB</name>
<evidence type="ECO:0000256" key="1">
    <source>
        <dbReference type="SAM" id="MobiDB-lite"/>
    </source>
</evidence>
<feature type="compositionally biased region" description="Basic and acidic residues" evidence="1">
    <location>
        <begin position="39"/>
        <end position="51"/>
    </location>
</feature>
<dbReference type="EC" id="3.1.1.1" evidence="2"/>
<feature type="non-terminal residue" evidence="2">
    <location>
        <position position="198"/>
    </location>
</feature>
<accession>A0A6J4PMP4</accession>
<reference evidence="2" key="1">
    <citation type="submission" date="2020-02" db="EMBL/GenBank/DDBJ databases">
        <authorList>
            <person name="Meier V. D."/>
        </authorList>
    </citation>
    <scope>NUCLEOTIDE SEQUENCE</scope>
    <source>
        <strain evidence="2">AVDCRST_MAG15</strain>
    </source>
</reference>
<sequence length="198" mass="19769">DRGAERGGSGGAAPPHLSRHRRKRAAVPRAWAGAPARRACREPARGCERARRAALLSPDGRGRLRHGGPRTADGGDGRLRGGGDRADRGPPRRGLGLFERGEHPGLRDVRAAGAVHRCGAAPSADPLCAAAPAGVGGAARADHRGAAGPDLSRTADPGPRRVAGGPKGGGGAALASRRARRGPDGVGGGAGILGARSL</sequence>
<dbReference type="GO" id="GO:0106435">
    <property type="term" value="F:carboxylesterase activity"/>
    <property type="evidence" value="ECO:0007669"/>
    <property type="project" value="UniProtKB-EC"/>
</dbReference>